<dbReference type="EMBL" id="MJMX01000007">
    <property type="protein sequence ID" value="OLR48669.1"/>
    <property type="molecule type" value="Genomic_DNA"/>
</dbReference>
<protein>
    <submittedName>
        <fullName evidence="1">Uncharacterized protein</fullName>
    </submittedName>
</protein>
<reference evidence="1 2" key="1">
    <citation type="submission" date="2016-09" db="EMBL/GenBank/DDBJ databases">
        <authorList>
            <person name="Capua I."/>
            <person name="De Benedictis P."/>
            <person name="Joannis T."/>
            <person name="Lombin L.H."/>
            <person name="Cattoli G."/>
        </authorList>
    </citation>
    <scope>NUCLEOTIDE SEQUENCE [LARGE SCALE GENOMIC DNA]</scope>
    <source>
        <strain evidence="1 2">132A</strain>
    </source>
</reference>
<name>A0A0J8H0M1_HELPX</name>
<dbReference type="Proteomes" id="UP000186621">
    <property type="component" value="Unassembled WGS sequence"/>
</dbReference>
<dbReference type="AlphaFoldDB" id="A0A0J8H0M1"/>
<gene>
    <name evidence="1" type="ORF">BIZ48_07490</name>
</gene>
<sequence length="124" mass="14715">MEFLTNYIKQLHEYVQAMWRVMMAVHHSFPPEIQCTFVLLALALVFRFRNLSDTFVDFKQYISEEWFCYKNAITHEEYSKAKTNAVTNAIKELEETYSKKSQDNLNSHQGALSHYDYDVKQVCD</sequence>
<organism evidence="1 2">
    <name type="scientific">Helicobacter pylori</name>
    <name type="common">Campylobacter pylori</name>
    <dbReference type="NCBI Taxonomy" id="210"/>
    <lineage>
        <taxon>Bacteria</taxon>
        <taxon>Pseudomonadati</taxon>
        <taxon>Campylobacterota</taxon>
        <taxon>Epsilonproteobacteria</taxon>
        <taxon>Campylobacterales</taxon>
        <taxon>Helicobacteraceae</taxon>
        <taxon>Helicobacter</taxon>
    </lineage>
</organism>
<evidence type="ECO:0000313" key="2">
    <source>
        <dbReference type="Proteomes" id="UP000186621"/>
    </source>
</evidence>
<dbReference type="RefSeq" id="WP_000395296.1">
    <property type="nucleotide sequence ID" value="NZ_JAHBEH010000064.1"/>
</dbReference>
<accession>A0A0J8H0M1</accession>
<proteinExistence type="predicted"/>
<evidence type="ECO:0000313" key="1">
    <source>
        <dbReference type="EMBL" id="OLR48669.1"/>
    </source>
</evidence>
<dbReference type="PATRIC" id="fig|210.1941.peg.1134"/>
<comment type="caution">
    <text evidence="1">The sequence shown here is derived from an EMBL/GenBank/DDBJ whole genome shotgun (WGS) entry which is preliminary data.</text>
</comment>